<keyword evidence="3" id="KW-1185">Reference proteome</keyword>
<dbReference type="SUPFAM" id="SSF82866">
    <property type="entry name" value="Multidrug efflux transporter AcrB transmembrane domain"/>
    <property type="match status" value="1"/>
</dbReference>
<feature type="transmembrane region" description="Helical" evidence="1">
    <location>
        <begin position="183"/>
        <end position="204"/>
    </location>
</feature>
<dbReference type="Proteomes" id="UP001229952">
    <property type="component" value="Chromosome"/>
</dbReference>
<dbReference type="PANTHER" id="PTHR33406:SF13">
    <property type="entry name" value="MEMBRANE PROTEIN YDFJ"/>
    <property type="match status" value="1"/>
</dbReference>
<evidence type="ECO:0000313" key="2">
    <source>
        <dbReference type="EMBL" id="WLQ44691.1"/>
    </source>
</evidence>
<reference evidence="2 3" key="1">
    <citation type="submission" date="2023-03" db="EMBL/GenBank/DDBJ databases">
        <title>Isolation and description of six Streptomyces strains from soil environments, able to metabolize different microbial glucans.</title>
        <authorList>
            <person name="Widen T."/>
            <person name="Larsbrink J."/>
        </authorList>
    </citation>
    <scope>NUCLEOTIDE SEQUENCE [LARGE SCALE GENOMIC DNA]</scope>
    <source>
        <strain evidence="2 3">Mut2</strain>
    </source>
</reference>
<keyword evidence="1" id="KW-0812">Transmembrane</keyword>
<proteinExistence type="predicted"/>
<dbReference type="InterPro" id="IPR050545">
    <property type="entry name" value="Mycobact_MmpL"/>
</dbReference>
<evidence type="ECO:0000313" key="3">
    <source>
        <dbReference type="Proteomes" id="UP001229952"/>
    </source>
</evidence>
<name>A0ABY9ICS1_9ACTN</name>
<keyword evidence="1" id="KW-1133">Transmembrane helix</keyword>
<organism evidence="2 3">
    <name type="scientific">Streptomyces laculatispora</name>
    <dbReference type="NCBI Taxonomy" id="887464"/>
    <lineage>
        <taxon>Bacteria</taxon>
        <taxon>Bacillati</taxon>
        <taxon>Actinomycetota</taxon>
        <taxon>Actinomycetes</taxon>
        <taxon>Kitasatosporales</taxon>
        <taxon>Streptomycetaceae</taxon>
        <taxon>Streptomyces</taxon>
    </lineage>
</organism>
<dbReference type="EMBL" id="CP120992">
    <property type="protein sequence ID" value="WLQ44691.1"/>
    <property type="molecule type" value="Genomic_DNA"/>
</dbReference>
<feature type="transmembrane region" description="Helical" evidence="1">
    <location>
        <begin position="32"/>
        <end position="49"/>
    </location>
</feature>
<protein>
    <recommendedName>
        <fullName evidence="4">Membrane transport protein MMPL domain-containing protein</fullName>
    </recommendedName>
</protein>
<dbReference type="PANTHER" id="PTHR33406">
    <property type="entry name" value="MEMBRANE PROTEIN MJ1562-RELATED"/>
    <property type="match status" value="1"/>
</dbReference>
<dbReference type="RefSeq" id="WP_306091951.1">
    <property type="nucleotide sequence ID" value="NZ_CP120992.1"/>
</dbReference>
<accession>A0ABY9ICS1</accession>
<feature type="transmembrane region" description="Helical" evidence="1">
    <location>
        <begin position="210"/>
        <end position="230"/>
    </location>
</feature>
<gene>
    <name evidence="2" type="ORF">P8A22_35205</name>
</gene>
<keyword evidence="1" id="KW-0472">Membrane</keyword>
<evidence type="ECO:0008006" key="4">
    <source>
        <dbReference type="Google" id="ProtNLM"/>
    </source>
</evidence>
<sequence>MPKGITAPAEPSLYRRDITRARTDWLVIRHRFLVLGVWLLLAAVGGYAAPKATAALSFEFGLPDQPGYEANEQLVEHFGSGGSNEPVLLVVGDGDARVQRSVAAPLVADVRRTVPGARVASFGDESALPSRDERTGIILVYPRPLPGQDPYARALLALAKVAVRSGETVRVTGQDALQADGGAGVFAVTLFGGVGALIVLLVVFGSALALMPLLIAAASILTTFLIVWGLTGVTDISFIVQYLHALRVATATTSPSSCP</sequence>
<evidence type="ECO:0000256" key="1">
    <source>
        <dbReference type="SAM" id="Phobius"/>
    </source>
</evidence>